<dbReference type="Proteomes" id="UP000821865">
    <property type="component" value="Chromosome 2"/>
</dbReference>
<comment type="caution">
    <text evidence="1">The sequence shown here is derived from an EMBL/GenBank/DDBJ whole genome shotgun (WGS) entry which is preliminary data.</text>
</comment>
<name>A0ACB8DBS2_DERSI</name>
<reference evidence="1" key="1">
    <citation type="submission" date="2020-05" db="EMBL/GenBank/DDBJ databases">
        <title>Large-scale comparative analyses of tick genomes elucidate their genetic diversity and vector capacities.</title>
        <authorList>
            <person name="Jia N."/>
            <person name="Wang J."/>
            <person name="Shi W."/>
            <person name="Du L."/>
            <person name="Sun Y."/>
            <person name="Zhan W."/>
            <person name="Jiang J."/>
            <person name="Wang Q."/>
            <person name="Zhang B."/>
            <person name="Ji P."/>
            <person name="Sakyi L.B."/>
            <person name="Cui X."/>
            <person name="Yuan T."/>
            <person name="Jiang B."/>
            <person name="Yang W."/>
            <person name="Lam T.T.-Y."/>
            <person name="Chang Q."/>
            <person name="Ding S."/>
            <person name="Wang X."/>
            <person name="Zhu J."/>
            <person name="Ruan X."/>
            <person name="Zhao L."/>
            <person name="Wei J."/>
            <person name="Que T."/>
            <person name="Du C."/>
            <person name="Cheng J."/>
            <person name="Dai P."/>
            <person name="Han X."/>
            <person name="Huang E."/>
            <person name="Gao Y."/>
            <person name="Liu J."/>
            <person name="Shao H."/>
            <person name="Ye R."/>
            <person name="Li L."/>
            <person name="Wei W."/>
            <person name="Wang X."/>
            <person name="Wang C."/>
            <person name="Yang T."/>
            <person name="Huo Q."/>
            <person name="Li W."/>
            <person name="Guo W."/>
            <person name="Chen H."/>
            <person name="Zhou L."/>
            <person name="Ni X."/>
            <person name="Tian J."/>
            <person name="Zhou Y."/>
            <person name="Sheng Y."/>
            <person name="Liu T."/>
            <person name="Pan Y."/>
            <person name="Xia L."/>
            <person name="Li J."/>
            <person name="Zhao F."/>
            <person name="Cao W."/>
        </authorList>
    </citation>
    <scope>NUCLEOTIDE SEQUENCE</scope>
    <source>
        <strain evidence="1">Dsil-2018</strain>
    </source>
</reference>
<sequence length="284" mass="32605">MESILQKMIGLLEAHLTQLPPLSTPLLPTTQPTAIKPHILTDTRLAPLIHPPTLQYGGTGQHARPCSFYFLHFPQRPKSFFSKILPLRPHFPVTTPHTLTPQTHPGHPHLCTSLLRELHRLVAKHPLLIGGYFNSQHTDWGYKTTTHRGRRLWLLLQNLQLSVHNNFQTPTRIGNSVSMYTSPDLVLSCSLRDVTWTRTQHTLGSDHYIIQVTVPFKPPRHTYMTHKLINWEALRTTRTASHDNPITDINDWVDSLQTDIQHHTQQIETTTDVPTQDTRLAHLW</sequence>
<protein>
    <submittedName>
        <fullName evidence="1">Uncharacterized protein</fullName>
    </submittedName>
</protein>
<organism evidence="1 2">
    <name type="scientific">Dermacentor silvarum</name>
    <name type="common">Tick</name>
    <dbReference type="NCBI Taxonomy" id="543639"/>
    <lineage>
        <taxon>Eukaryota</taxon>
        <taxon>Metazoa</taxon>
        <taxon>Ecdysozoa</taxon>
        <taxon>Arthropoda</taxon>
        <taxon>Chelicerata</taxon>
        <taxon>Arachnida</taxon>
        <taxon>Acari</taxon>
        <taxon>Parasitiformes</taxon>
        <taxon>Ixodida</taxon>
        <taxon>Ixodoidea</taxon>
        <taxon>Ixodidae</taxon>
        <taxon>Rhipicephalinae</taxon>
        <taxon>Dermacentor</taxon>
    </lineage>
</organism>
<evidence type="ECO:0000313" key="1">
    <source>
        <dbReference type="EMBL" id="KAH7965430.1"/>
    </source>
</evidence>
<keyword evidence="2" id="KW-1185">Reference proteome</keyword>
<evidence type="ECO:0000313" key="2">
    <source>
        <dbReference type="Proteomes" id="UP000821865"/>
    </source>
</evidence>
<proteinExistence type="predicted"/>
<gene>
    <name evidence="1" type="ORF">HPB49_007615</name>
</gene>
<dbReference type="EMBL" id="CM023471">
    <property type="protein sequence ID" value="KAH7965430.1"/>
    <property type="molecule type" value="Genomic_DNA"/>
</dbReference>
<accession>A0ACB8DBS2</accession>